<dbReference type="EMBL" id="CM000613">
    <property type="protein sequence ID" value="EEC47545.1"/>
    <property type="molecule type" value="Genomic_DNA"/>
</dbReference>
<accession>B7G1P8</accession>
<dbReference type="InterPro" id="IPR027417">
    <property type="entry name" value="P-loop_NTPase"/>
</dbReference>
<reference evidence="3 4" key="1">
    <citation type="journal article" date="2008" name="Nature">
        <title>The Phaeodactylum genome reveals the evolutionary history of diatom genomes.</title>
        <authorList>
            <person name="Bowler C."/>
            <person name="Allen A.E."/>
            <person name="Badger J.H."/>
            <person name="Grimwood J."/>
            <person name="Jabbari K."/>
            <person name="Kuo A."/>
            <person name="Maheswari U."/>
            <person name="Martens C."/>
            <person name="Maumus F."/>
            <person name="Otillar R.P."/>
            <person name="Rayko E."/>
            <person name="Salamov A."/>
            <person name="Vandepoele K."/>
            <person name="Beszteri B."/>
            <person name="Gruber A."/>
            <person name="Heijde M."/>
            <person name="Katinka M."/>
            <person name="Mock T."/>
            <person name="Valentin K."/>
            <person name="Verret F."/>
            <person name="Berges J.A."/>
            <person name="Brownlee C."/>
            <person name="Cadoret J.P."/>
            <person name="Chiovitti A."/>
            <person name="Choi C.J."/>
            <person name="Coesel S."/>
            <person name="De Martino A."/>
            <person name="Detter J.C."/>
            <person name="Durkin C."/>
            <person name="Falciatore A."/>
            <person name="Fournet J."/>
            <person name="Haruta M."/>
            <person name="Huysman M.J."/>
            <person name="Jenkins B.D."/>
            <person name="Jiroutova K."/>
            <person name="Jorgensen R.E."/>
            <person name="Joubert Y."/>
            <person name="Kaplan A."/>
            <person name="Kroger N."/>
            <person name="Kroth P.G."/>
            <person name="La Roche J."/>
            <person name="Lindquist E."/>
            <person name="Lommer M."/>
            <person name="Martin-Jezequel V."/>
            <person name="Lopez P.J."/>
            <person name="Lucas S."/>
            <person name="Mangogna M."/>
            <person name="McGinnis K."/>
            <person name="Medlin L.K."/>
            <person name="Montsant A."/>
            <person name="Oudot-Le Secq M.P."/>
            <person name="Napoli C."/>
            <person name="Obornik M."/>
            <person name="Parker M.S."/>
            <person name="Petit J.L."/>
            <person name="Porcel B.M."/>
            <person name="Poulsen N."/>
            <person name="Robison M."/>
            <person name="Rychlewski L."/>
            <person name="Rynearson T.A."/>
            <person name="Schmutz J."/>
            <person name="Shapiro H."/>
            <person name="Siaut M."/>
            <person name="Stanley M."/>
            <person name="Sussman M.R."/>
            <person name="Taylor A.R."/>
            <person name="Vardi A."/>
            <person name="von Dassow P."/>
            <person name="Vyverman W."/>
            <person name="Willis A."/>
            <person name="Wyrwicz L.S."/>
            <person name="Rokhsar D.S."/>
            <person name="Weissenbach J."/>
            <person name="Armbrust E.V."/>
            <person name="Green B.R."/>
            <person name="Van de Peer Y."/>
            <person name="Grigoriev I.V."/>
        </authorList>
    </citation>
    <scope>NUCLEOTIDE SEQUENCE [LARGE SCALE GENOMIC DNA]</scope>
    <source>
        <strain evidence="3 4">CCAP 1055/1</strain>
    </source>
</reference>
<sequence>MIGLVGKPSAGKSTFFNAATAFARQRDDSETVLGGATMAPHPFTTIDPNNGFCLLPAPQDSCPEEDYEGDLTFGSTHGRNNHGRRLIPMLLRDVAGLVPNAYQGRGRGNKFLHDLTGADVLVHVLDASGTADSEGNTVGVEADGTPGAGASHPLHDLAWIRNELIEWLYTNIMFKWDTIQRKGRSKLSLMFSGYGQTEAVTRTVFDEVERFLEEAEHRERALDRLEQWDAGDLHRLISAFLGVRFPMALALNKYDLTSAKRNVEDILNALP</sequence>
<name>B7G1P8_PHATC</name>
<dbReference type="PaxDb" id="2850-Phatr3131"/>
<organism evidence="3 4">
    <name type="scientific">Phaeodactylum tricornutum (strain CCAP 1055/1)</name>
    <dbReference type="NCBI Taxonomy" id="556484"/>
    <lineage>
        <taxon>Eukaryota</taxon>
        <taxon>Sar</taxon>
        <taxon>Stramenopiles</taxon>
        <taxon>Ochrophyta</taxon>
        <taxon>Bacillariophyta</taxon>
        <taxon>Bacillariophyceae</taxon>
        <taxon>Bacillariophycidae</taxon>
        <taxon>Naviculales</taxon>
        <taxon>Phaeodactylaceae</taxon>
        <taxon>Phaeodactylum</taxon>
    </lineage>
</organism>
<dbReference type="PANTHER" id="PTHR23305">
    <property type="entry name" value="OBG GTPASE FAMILY"/>
    <property type="match status" value="1"/>
</dbReference>
<dbReference type="PANTHER" id="PTHR23305:SF1">
    <property type="entry name" value="OBG-TYPE G DOMAIN-CONTAINING PROTEIN"/>
    <property type="match status" value="1"/>
</dbReference>
<dbReference type="Proteomes" id="UP000000759">
    <property type="component" value="Chromosome 10"/>
</dbReference>
<dbReference type="KEGG" id="pti:PHATRDRAFT_3131"/>
<dbReference type="GeneID" id="7201711"/>
<evidence type="ECO:0000256" key="1">
    <source>
        <dbReference type="ARBA" id="ARBA00022741"/>
    </source>
</evidence>
<dbReference type="Gene3D" id="1.10.8.470">
    <property type="match status" value="1"/>
</dbReference>
<dbReference type="Gene3D" id="3.40.50.300">
    <property type="entry name" value="P-loop containing nucleotide triphosphate hydrolases"/>
    <property type="match status" value="1"/>
</dbReference>
<evidence type="ECO:0000259" key="2">
    <source>
        <dbReference type="PROSITE" id="PS51710"/>
    </source>
</evidence>
<dbReference type="STRING" id="556484.B7G1P8"/>
<dbReference type="HOGENOM" id="CLU_319009_0_0_1"/>
<evidence type="ECO:0000313" key="4">
    <source>
        <dbReference type="Proteomes" id="UP000000759"/>
    </source>
</evidence>
<dbReference type="SUPFAM" id="SSF52540">
    <property type="entry name" value="P-loop containing nucleoside triphosphate hydrolases"/>
    <property type="match status" value="1"/>
</dbReference>
<dbReference type="Pfam" id="PF01926">
    <property type="entry name" value="MMR_HSR1"/>
    <property type="match status" value="1"/>
</dbReference>
<proteinExistence type="predicted"/>
<dbReference type="GO" id="GO:0005525">
    <property type="term" value="F:GTP binding"/>
    <property type="evidence" value="ECO:0007669"/>
    <property type="project" value="InterPro"/>
</dbReference>
<dbReference type="RefSeq" id="XP_002180893.1">
    <property type="nucleotide sequence ID" value="XM_002180857.1"/>
</dbReference>
<reference evidence="4" key="2">
    <citation type="submission" date="2008-08" db="EMBL/GenBank/DDBJ databases">
        <authorList>
            <consortium name="Diatom Consortium"/>
            <person name="Grigoriev I."/>
            <person name="Grimwood J."/>
            <person name="Kuo A."/>
            <person name="Otillar R.P."/>
            <person name="Salamov A."/>
            <person name="Detter J.C."/>
            <person name="Lindquist E."/>
            <person name="Shapiro H."/>
            <person name="Lucas S."/>
            <person name="Glavina del Rio T."/>
            <person name="Pitluck S."/>
            <person name="Rokhsar D."/>
            <person name="Bowler C."/>
        </authorList>
    </citation>
    <scope>GENOME REANNOTATION</scope>
    <source>
        <strain evidence="4">CCAP 1055/1</strain>
    </source>
</reference>
<keyword evidence="4" id="KW-1185">Reference proteome</keyword>
<dbReference type="InterPro" id="IPR006073">
    <property type="entry name" value="GTP-bd"/>
</dbReference>
<dbReference type="InterPro" id="IPR031167">
    <property type="entry name" value="G_OBG"/>
</dbReference>
<dbReference type="GO" id="GO:0016887">
    <property type="term" value="F:ATP hydrolysis activity"/>
    <property type="evidence" value="ECO:0007669"/>
    <property type="project" value="TreeGrafter"/>
</dbReference>
<dbReference type="eggNOG" id="KOG1491">
    <property type="taxonomic scope" value="Eukaryota"/>
</dbReference>
<dbReference type="AlphaFoldDB" id="B7G1P8"/>
<gene>
    <name evidence="3" type="ORF">PHATRDRAFT_3131</name>
</gene>
<feature type="non-terminal residue" evidence="3">
    <location>
        <position position="271"/>
    </location>
</feature>
<dbReference type="OrthoDB" id="545683at2759"/>
<dbReference type="InParanoid" id="B7G1P8"/>
<evidence type="ECO:0000313" key="3">
    <source>
        <dbReference type="EMBL" id="EEC47545.1"/>
    </source>
</evidence>
<dbReference type="GO" id="GO:0005737">
    <property type="term" value="C:cytoplasm"/>
    <property type="evidence" value="ECO:0007669"/>
    <property type="project" value="TreeGrafter"/>
</dbReference>
<dbReference type="PROSITE" id="PS51710">
    <property type="entry name" value="G_OBG"/>
    <property type="match status" value="1"/>
</dbReference>
<protein>
    <recommendedName>
        <fullName evidence="2">OBG-type G domain-containing protein</fullName>
    </recommendedName>
</protein>
<keyword evidence="1" id="KW-0547">Nucleotide-binding</keyword>
<feature type="domain" description="OBG-type G" evidence="2">
    <location>
        <begin position="1"/>
        <end position="271"/>
    </location>
</feature>